<feature type="compositionally biased region" description="Basic and acidic residues" evidence="1">
    <location>
        <begin position="35"/>
        <end position="56"/>
    </location>
</feature>
<comment type="caution">
    <text evidence="2">The sequence shown here is derived from an EMBL/GenBank/DDBJ whole genome shotgun (WGS) entry which is preliminary data.</text>
</comment>
<feature type="compositionally biased region" description="Basic and acidic residues" evidence="1">
    <location>
        <begin position="612"/>
        <end position="624"/>
    </location>
</feature>
<organism evidence="2 3">
    <name type="scientific">Kitasatospora aburaviensis</name>
    <dbReference type="NCBI Taxonomy" id="67265"/>
    <lineage>
        <taxon>Bacteria</taxon>
        <taxon>Bacillati</taxon>
        <taxon>Actinomycetota</taxon>
        <taxon>Actinomycetes</taxon>
        <taxon>Kitasatosporales</taxon>
        <taxon>Streptomycetaceae</taxon>
        <taxon>Kitasatospora</taxon>
    </lineage>
</organism>
<evidence type="ECO:0000256" key="1">
    <source>
        <dbReference type="SAM" id="MobiDB-lite"/>
    </source>
</evidence>
<dbReference type="PRINTS" id="PR01217">
    <property type="entry name" value="PRICHEXTENSN"/>
</dbReference>
<accession>A0ABW1EZN3</accession>
<keyword evidence="2" id="KW-0067">ATP-binding</keyword>
<proteinExistence type="predicted"/>
<reference evidence="3" key="1">
    <citation type="journal article" date="2019" name="Int. J. Syst. Evol. Microbiol.">
        <title>The Global Catalogue of Microorganisms (GCM) 10K type strain sequencing project: providing services to taxonomists for standard genome sequencing and annotation.</title>
        <authorList>
            <consortium name="The Broad Institute Genomics Platform"/>
            <consortium name="The Broad Institute Genome Sequencing Center for Infectious Disease"/>
            <person name="Wu L."/>
            <person name="Ma J."/>
        </authorList>
    </citation>
    <scope>NUCLEOTIDE SEQUENCE [LARGE SCALE GENOMIC DNA]</scope>
    <source>
        <strain evidence="3">CGMCC 4.1469</strain>
    </source>
</reference>
<gene>
    <name evidence="2" type="ORF">ACFP0N_20280</name>
</gene>
<feature type="compositionally biased region" description="Low complexity" evidence="1">
    <location>
        <begin position="666"/>
        <end position="690"/>
    </location>
</feature>
<dbReference type="EMBL" id="JBHSOD010000025">
    <property type="protein sequence ID" value="MFC5887310.1"/>
    <property type="molecule type" value="Genomic_DNA"/>
</dbReference>
<feature type="compositionally biased region" description="Pro residues" evidence="1">
    <location>
        <begin position="697"/>
        <end position="721"/>
    </location>
</feature>
<evidence type="ECO:0000313" key="3">
    <source>
        <dbReference type="Proteomes" id="UP001596067"/>
    </source>
</evidence>
<evidence type="ECO:0000313" key="2">
    <source>
        <dbReference type="EMBL" id="MFC5887310.1"/>
    </source>
</evidence>
<dbReference type="Gene3D" id="3.40.50.300">
    <property type="entry name" value="P-loop containing nucleotide triphosphate hydrolases"/>
    <property type="match status" value="1"/>
</dbReference>
<keyword evidence="2" id="KW-0547">Nucleotide-binding</keyword>
<feature type="region of interest" description="Disordered" evidence="1">
    <location>
        <begin position="24"/>
        <end position="65"/>
    </location>
</feature>
<protein>
    <submittedName>
        <fullName evidence="2">ATP-binding protein</fullName>
    </submittedName>
</protein>
<feature type="region of interest" description="Disordered" evidence="1">
    <location>
        <begin position="612"/>
        <end position="768"/>
    </location>
</feature>
<keyword evidence="3" id="KW-1185">Reference proteome</keyword>
<feature type="compositionally biased region" description="Low complexity" evidence="1">
    <location>
        <begin position="641"/>
        <end position="657"/>
    </location>
</feature>
<dbReference type="InterPro" id="IPR027417">
    <property type="entry name" value="P-loop_NTPase"/>
</dbReference>
<dbReference type="RefSeq" id="WP_313765560.1">
    <property type="nucleotide sequence ID" value="NZ_BAAAVH010000002.1"/>
</dbReference>
<dbReference type="GO" id="GO:0005524">
    <property type="term" value="F:ATP binding"/>
    <property type="evidence" value="ECO:0007669"/>
    <property type="project" value="UniProtKB-KW"/>
</dbReference>
<sequence length="768" mass="77961">MGQPTGEFRQEAVRTRGGELVSGGLLVTVGTPDGSEVRPCPEEWRPQPRRIGRSEPARGPVGGPGRAVGPLALGAGPADLPLLDREADVAQLLGLLAEGRSIRLVGQAGSGRSALLSAVAEAAGDLAPGGVVQLCGHHRTAADLLQDLFAATHHAPGFRPDPGQLAAHLARVGAVVVIDEVEPTGAELEQLLAAAPDCAFLISAAPDSPLLPADSRLQDHPVAGLSRAACLALAARLAGRPLDAAEKAWAVDLWFESEGLPLRFVQAAALLRQRDVAVDALVAAEEDRLDVFGAVRAPVHDPDPAVREGELRGRVPLPSVAETASPAVRLAEGLSEPAQAVLRLAVALGGECPTAPHLPALIDVGQGESALHELADAGLAVSIGGHHRLTAGALELLAPQWPARGCTDGAAQHFAWWVGHSSVSLEQIAAEAEVVIGVLLADRTAGRHASVVRLARAAAPALALALRWGAWERVLDLGLEAARATGSKADEAWFHHELGVFAVCVQEPGRATAELETALTLRAAVGEPRGAAAARRMLDLLRAEGRQLPSGGPAAPAPPRRPVIRAIAQVPWRFKTTPGTAGRTRRTAIAASAAVLAIGVLGTAVALTVAGPEEHRGNDPHSSSDDGTGVPAGRPSPRPSLSPAAGAASPESPGESPTADETEPEPSASTSGPSHSPSASKKPSKSPTAGETATPQPSTPGQPAQPPVVPPVQTPVQPGPPSVTHGPAPSPSSSPTTPSTSPSASSSPPGTPTPTGSASPSASPTTSP</sequence>
<feature type="compositionally biased region" description="Low complexity" evidence="1">
    <location>
        <begin position="731"/>
        <end position="768"/>
    </location>
</feature>
<dbReference type="SUPFAM" id="SSF52540">
    <property type="entry name" value="P-loop containing nucleoside triphosphate hydrolases"/>
    <property type="match status" value="1"/>
</dbReference>
<dbReference type="Proteomes" id="UP001596067">
    <property type="component" value="Unassembled WGS sequence"/>
</dbReference>
<name>A0ABW1EZN3_9ACTN</name>